<dbReference type="InterPro" id="IPR036676">
    <property type="entry name" value="PurM-like_C_sf"/>
</dbReference>
<dbReference type="Gene3D" id="3.30.1330.10">
    <property type="entry name" value="PurM-like, N-terminal domain"/>
    <property type="match status" value="1"/>
</dbReference>
<gene>
    <name evidence="4" type="ORF">KN1_02710</name>
</gene>
<keyword evidence="5" id="KW-1185">Reference proteome</keyword>
<dbReference type="PANTHER" id="PTHR30303:SF4">
    <property type="entry name" value="HYDROGENASE EXPRESSION_FORMATION PROTEIN HYPE"/>
    <property type="match status" value="1"/>
</dbReference>
<dbReference type="PANTHER" id="PTHR30303">
    <property type="entry name" value="HYDROGENASE ISOENZYMES FORMATION PROTEIN HYPE"/>
    <property type="match status" value="1"/>
</dbReference>
<evidence type="ECO:0000259" key="2">
    <source>
        <dbReference type="Pfam" id="PF00586"/>
    </source>
</evidence>
<protein>
    <submittedName>
        <fullName evidence="4">AIR synthase</fullName>
    </submittedName>
</protein>
<dbReference type="Proteomes" id="UP000825123">
    <property type="component" value="Chromosome"/>
</dbReference>
<dbReference type="KEGG" id="csty:KN1_02710"/>
<dbReference type="InterPro" id="IPR011854">
    <property type="entry name" value="HypE"/>
</dbReference>
<sequence length="315" mass="34281">MRFGKISIETFLNEIPHESCVVCPGVGEDDAYIESQGKYLVIHSDPITEAGQDAGFLSVTVACNDVNMKGIPCKWVTTVLLLKSEDSLRPVLNGISEACRLLKCDVIGGHTEVTQGLNRDIVVTTAFSFSDRVLKVSDSQSGDYVLVFGTAGIEGSWILANEFEGELLRRGVSRKTINSAKGFKYLIPVQEKAIKVKDYVIAMHDATEGGIYQALLEVAKASGLTLKVDYEIPVAEETLEISRAMGVNPYQLISSGSFIAVARGEENIEKLKSLGGKVIGKLKGEGPKLVIKDKVYTEDFEEELVRVESGHYGRG</sequence>
<dbReference type="Pfam" id="PF00586">
    <property type="entry name" value="AIRS"/>
    <property type="match status" value="1"/>
</dbReference>
<accession>A0A8D5U486</accession>
<dbReference type="Gene3D" id="3.90.650.10">
    <property type="entry name" value="PurM-like C-terminal domain"/>
    <property type="match status" value="1"/>
</dbReference>
<evidence type="ECO:0000313" key="4">
    <source>
        <dbReference type="EMBL" id="BCU68974.1"/>
    </source>
</evidence>
<dbReference type="PIRSF" id="PIRSF005644">
    <property type="entry name" value="Hdrgns_mtr_HypE"/>
    <property type="match status" value="1"/>
</dbReference>
<comment type="similarity">
    <text evidence="1">Belongs to the HypE family.</text>
</comment>
<organism evidence="4 5">
    <name type="scientific">Stygiolobus caldivivus</name>
    <dbReference type="NCBI Taxonomy" id="2824673"/>
    <lineage>
        <taxon>Archaea</taxon>
        <taxon>Thermoproteota</taxon>
        <taxon>Thermoprotei</taxon>
        <taxon>Sulfolobales</taxon>
        <taxon>Sulfolobaceae</taxon>
        <taxon>Stygiolobus</taxon>
    </lineage>
</organism>
<dbReference type="SUPFAM" id="SSF56042">
    <property type="entry name" value="PurM C-terminal domain-like"/>
    <property type="match status" value="1"/>
</dbReference>
<dbReference type="RefSeq" id="WP_221288980.1">
    <property type="nucleotide sequence ID" value="NZ_AP024597.1"/>
</dbReference>
<evidence type="ECO:0000256" key="1">
    <source>
        <dbReference type="ARBA" id="ARBA00006243"/>
    </source>
</evidence>
<name>A0A8D5U486_9CREN</name>
<dbReference type="InterPro" id="IPR010918">
    <property type="entry name" value="PurM-like_C_dom"/>
</dbReference>
<dbReference type="InterPro" id="IPR036921">
    <property type="entry name" value="PurM-like_N_sf"/>
</dbReference>
<dbReference type="EMBL" id="AP024597">
    <property type="protein sequence ID" value="BCU68974.1"/>
    <property type="molecule type" value="Genomic_DNA"/>
</dbReference>
<feature type="domain" description="PurM-like C-terminal" evidence="3">
    <location>
        <begin position="140"/>
        <end position="286"/>
    </location>
</feature>
<dbReference type="AlphaFoldDB" id="A0A8D5U486"/>
<dbReference type="SUPFAM" id="SSF55326">
    <property type="entry name" value="PurM N-terminal domain-like"/>
    <property type="match status" value="1"/>
</dbReference>
<feature type="domain" description="PurM-like N-terminal" evidence="2">
    <location>
        <begin position="28"/>
        <end position="124"/>
    </location>
</feature>
<proteinExistence type="inferred from homology"/>
<dbReference type="Pfam" id="PF02769">
    <property type="entry name" value="AIRS_C"/>
    <property type="match status" value="1"/>
</dbReference>
<evidence type="ECO:0000259" key="3">
    <source>
        <dbReference type="Pfam" id="PF02769"/>
    </source>
</evidence>
<dbReference type="GeneID" id="66162024"/>
<reference evidence="4 5" key="1">
    <citation type="submission" date="2021-04" db="EMBL/GenBank/DDBJ databases">
        <title>Complete genome sequence of Stygiolobus sp. KN-1.</title>
        <authorList>
            <person name="Nakamura K."/>
            <person name="Sakai H."/>
            <person name="Kurosawa N."/>
        </authorList>
    </citation>
    <scope>NUCLEOTIDE SEQUENCE [LARGE SCALE GENOMIC DNA]</scope>
    <source>
        <strain evidence="4 5">KN-1</strain>
    </source>
</reference>
<dbReference type="InterPro" id="IPR016188">
    <property type="entry name" value="PurM-like_N"/>
</dbReference>
<dbReference type="GO" id="GO:0051604">
    <property type="term" value="P:protein maturation"/>
    <property type="evidence" value="ECO:0007669"/>
    <property type="project" value="TreeGrafter"/>
</dbReference>
<dbReference type="CDD" id="cd06061">
    <property type="entry name" value="PurM-like1"/>
    <property type="match status" value="1"/>
</dbReference>
<evidence type="ECO:0000313" key="5">
    <source>
        <dbReference type="Proteomes" id="UP000825123"/>
    </source>
</evidence>